<keyword evidence="5" id="KW-0349">Heme</keyword>
<dbReference type="Pfam" id="PF00067">
    <property type="entry name" value="p450"/>
    <property type="match status" value="1"/>
</dbReference>
<keyword evidence="3 5" id="KW-0479">Metal-binding</keyword>
<keyword evidence="8" id="KW-1185">Reference proteome</keyword>
<dbReference type="Gene3D" id="1.10.630.10">
    <property type="entry name" value="Cytochrome P450"/>
    <property type="match status" value="1"/>
</dbReference>
<name>A0A6A6G4C4_9PEZI</name>
<dbReference type="PANTHER" id="PTHR47582">
    <property type="entry name" value="P450, PUTATIVE (EUROFUNG)-RELATED"/>
    <property type="match status" value="1"/>
</dbReference>
<evidence type="ECO:0000313" key="8">
    <source>
        <dbReference type="Proteomes" id="UP000799538"/>
    </source>
</evidence>
<keyword evidence="6" id="KW-0732">Signal</keyword>
<dbReference type="GO" id="GO:0005506">
    <property type="term" value="F:iron ion binding"/>
    <property type="evidence" value="ECO:0007669"/>
    <property type="project" value="InterPro"/>
</dbReference>
<dbReference type="InterPro" id="IPR001128">
    <property type="entry name" value="Cyt_P450"/>
</dbReference>
<dbReference type="OrthoDB" id="1470350at2759"/>
<feature type="chain" id="PRO_5025581999" evidence="6">
    <location>
        <begin position="19"/>
        <end position="502"/>
    </location>
</feature>
<dbReference type="GO" id="GO:0004497">
    <property type="term" value="F:monooxygenase activity"/>
    <property type="evidence" value="ECO:0007669"/>
    <property type="project" value="InterPro"/>
</dbReference>
<dbReference type="EMBL" id="ML992512">
    <property type="protein sequence ID" value="KAF2220464.1"/>
    <property type="molecule type" value="Genomic_DNA"/>
</dbReference>
<comment type="similarity">
    <text evidence="2">Belongs to the cytochrome P450 family.</text>
</comment>
<dbReference type="PRINTS" id="PR00465">
    <property type="entry name" value="EP450IV"/>
</dbReference>
<reference evidence="8" key="1">
    <citation type="journal article" date="2020" name="Stud. Mycol.">
        <title>101 Dothideomycetes genomes: A test case for predicting lifestyles and emergence of pathogens.</title>
        <authorList>
            <person name="Haridas S."/>
            <person name="Albert R."/>
            <person name="Binder M."/>
            <person name="Bloem J."/>
            <person name="LaButti K."/>
            <person name="Salamov A."/>
            <person name="Andreopoulos B."/>
            <person name="Baker S."/>
            <person name="Barry K."/>
            <person name="Bills G."/>
            <person name="Bluhm B."/>
            <person name="Cannon C."/>
            <person name="Castanera R."/>
            <person name="Culley D."/>
            <person name="Daum C."/>
            <person name="Ezra D."/>
            <person name="Gonzalez J."/>
            <person name="Henrissat B."/>
            <person name="Kuo A."/>
            <person name="Liang C."/>
            <person name="Lipzen A."/>
            <person name="Lutzoni F."/>
            <person name="Magnuson J."/>
            <person name="Mondo S."/>
            <person name="Nolan M."/>
            <person name="Ohm R."/>
            <person name="Pangilinan J."/>
            <person name="Park H.-J."/>
            <person name="Ramirez L."/>
            <person name="Alfaro M."/>
            <person name="Sun H."/>
            <person name="Tritt A."/>
            <person name="Yoshinaga Y."/>
            <person name="Zwiers L.-H."/>
            <person name="Turgeon B."/>
            <person name="Goodwin S."/>
            <person name="Spatafora J."/>
            <person name="Crous P."/>
            <person name="Grigoriev I."/>
        </authorList>
    </citation>
    <scope>NUCLEOTIDE SEQUENCE [LARGE SCALE GENOMIC DNA]</scope>
    <source>
        <strain evidence="8">CECT 20119</strain>
    </source>
</reference>
<dbReference type="CDD" id="cd11040">
    <property type="entry name" value="CYP7_CYP8-like"/>
    <property type="match status" value="1"/>
</dbReference>
<proteinExistence type="inferred from homology"/>
<evidence type="ECO:0000256" key="6">
    <source>
        <dbReference type="SAM" id="SignalP"/>
    </source>
</evidence>
<dbReference type="AlphaFoldDB" id="A0A6A6G4C4"/>
<gene>
    <name evidence="7" type="ORF">BDZ85DRAFT_284202</name>
</gene>
<dbReference type="InterPro" id="IPR036396">
    <property type="entry name" value="Cyt_P450_sf"/>
</dbReference>
<feature type="binding site" description="axial binding residue" evidence="5">
    <location>
        <position position="421"/>
    </location>
    <ligand>
        <name>heme</name>
        <dbReference type="ChEBI" id="CHEBI:30413"/>
    </ligand>
    <ligandPart>
        <name>Fe</name>
        <dbReference type="ChEBI" id="CHEBI:18248"/>
    </ligandPart>
</feature>
<dbReference type="InterPro" id="IPR002403">
    <property type="entry name" value="Cyt_P450_E_grp-IV"/>
</dbReference>
<sequence>MLSAIAVSLIGLLAFAHAVQWAISSFDDGREPPRLKTRIPLAGHLLGMIRHGRHYYMNVSKQTNADIFMLDIFGTKLYISKTYRLTSAVQRSSKTLSFKPFQKITAQKMGGGSATVVDKFTDHVIDDFSHAQRASFTPGPELDAQTVRMGERALIDVESLTTNDKPTSLMLLKWSRHAVVQATSCGIFGIEHPFLDTKVEDAFWTWQAWLVYSMAGVDITGRGNRSRAIVFDAMQSYCAQTHTDIAPVVTERSRVMREAGLSEKEIADQQGSFCIAAFANTVPTLFWTIHELFSRPNLLAAVRDEVTSIAISGSRETAFTLDVTILKTKCPLILSVMQETQRMRHVHAYIRKVTDDTLLDGKWLLKKGHFLQMPGEPIHREKTVWGELADKFDRYRFMPSKGDKSVPPSSFAAWGAPPHLCPARQFATTEILIVVALLAVRTEIDPESGRWEENPAVDLADIVTLHNPKRDIKVRVQARKEWLGEWRLDMGDSRTRVPLASG</sequence>
<evidence type="ECO:0000256" key="2">
    <source>
        <dbReference type="ARBA" id="ARBA00010617"/>
    </source>
</evidence>
<evidence type="ECO:0000256" key="5">
    <source>
        <dbReference type="PIRSR" id="PIRSR602403-1"/>
    </source>
</evidence>
<evidence type="ECO:0000256" key="1">
    <source>
        <dbReference type="ARBA" id="ARBA00001971"/>
    </source>
</evidence>
<evidence type="ECO:0000256" key="4">
    <source>
        <dbReference type="ARBA" id="ARBA00023004"/>
    </source>
</evidence>
<dbReference type="SUPFAM" id="SSF48264">
    <property type="entry name" value="Cytochrome P450"/>
    <property type="match status" value="1"/>
</dbReference>
<comment type="cofactor">
    <cofactor evidence="1 5">
        <name>heme</name>
        <dbReference type="ChEBI" id="CHEBI:30413"/>
    </cofactor>
</comment>
<evidence type="ECO:0000313" key="7">
    <source>
        <dbReference type="EMBL" id="KAF2220464.1"/>
    </source>
</evidence>
<feature type="signal peptide" evidence="6">
    <location>
        <begin position="1"/>
        <end position="18"/>
    </location>
</feature>
<dbReference type="InterPro" id="IPR053007">
    <property type="entry name" value="CYP450_monoxygenase_sec-met"/>
</dbReference>
<dbReference type="Proteomes" id="UP000799538">
    <property type="component" value="Unassembled WGS sequence"/>
</dbReference>
<organism evidence="7 8">
    <name type="scientific">Elsinoe ampelina</name>
    <dbReference type="NCBI Taxonomy" id="302913"/>
    <lineage>
        <taxon>Eukaryota</taxon>
        <taxon>Fungi</taxon>
        <taxon>Dikarya</taxon>
        <taxon>Ascomycota</taxon>
        <taxon>Pezizomycotina</taxon>
        <taxon>Dothideomycetes</taxon>
        <taxon>Dothideomycetidae</taxon>
        <taxon>Myriangiales</taxon>
        <taxon>Elsinoaceae</taxon>
        <taxon>Elsinoe</taxon>
    </lineage>
</organism>
<accession>A0A6A6G4C4</accession>
<dbReference type="PANTHER" id="PTHR47582:SF1">
    <property type="entry name" value="P450, PUTATIVE (EUROFUNG)-RELATED"/>
    <property type="match status" value="1"/>
</dbReference>
<protein>
    <submittedName>
        <fullName evidence="7">Cytochrome P450</fullName>
    </submittedName>
</protein>
<dbReference type="GO" id="GO:0020037">
    <property type="term" value="F:heme binding"/>
    <property type="evidence" value="ECO:0007669"/>
    <property type="project" value="InterPro"/>
</dbReference>
<evidence type="ECO:0000256" key="3">
    <source>
        <dbReference type="ARBA" id="ARBA00022723"/>
    </source>
</evidence>
<keyword evidence="4 5" id="KW-0408">Iron</keyword>
<dbReference type="GO" id="GO:0016705">
    <property type="term" value="F:oxidoreductase activity, acting on paired donors, with incorporation or reduction of molecular oxygen"/>
    <property type="evidence" value="ECO:0007669"/>
    <property type="project" value="InterPro"/>
</dbReference>